<proteinExistence type="predicted"/>
<reference evidence="2" key="1">
    <citation type="submission" date="2022-11" db="UniProtKB">
        <authorList>
            <consortium name="WormBaseParasite"/>
        </authorList>
    </citation>
    <scope>IDENTIFICATION</scope>
</reference>
<evidence type="ECO:0000313" key="2">
    <source>
        <dbReference type="WBParaSite" id="ES5_v2.g9590.t1"/>
    </source>
</evidence>
<protein>
    <submittedName>
        <fullName evidence="2">Mitochondrial import inner membrane translocase subunit TIM16</fullName>
    </submittedName>
</protein>
<organism evidence="1 2">
    <name type="scientific">Panagrolaimus sp. ES5</name>
    <dbReference type="NCBI Taxonomy" id="591445"/>
    <lineage>
        <taxon>Eukaryota</taxon>
        <taxon>Metazoa</taxon>
        <taxon>Ecdysozoa</taxon>
        <taxon>Nematoda</taxon>
        <taxon>Chromadorea</taxon>
        <taxon>Rhabditida</taxon>
        <taxon>Tylenchina</taxon>
        <taxon>Panagrolaimomorpha</taxon>
        <taxon>Panagrolaimoidea</taxon>
        <taxon>Panagrolaimidae</taxon>
        <taxon>Panagrolaimus</taxon>
    </lineage>
</organism>
<dbReference type="WBParaSite" id="ES5_v2.g9590.t1">
    <property type="protein sequence ID" value="ES5_v2.g9590.t1"/>
    <property type="gene ID" value="ES5_v2.g9590"/>
</dbReference>
<evidence type="ECO:0000313" key="1">
    <source>
        <dbReference type="Proteomes" id="UP000887579"/>
    </source>
</evidence>
<dbReference type="Proteomes" id="UP000887579">
    <property type="component" value="Unplaced"/>
</dbReference>
<accession>A0AC34GWY7</accession>
<name>A0AC34GWY7_9BILA</name>
<sequence>MAVRGIGNAAFMASKLVQTQGQFRLFNASAVGFEPITEKSKKIYEKAKETINNPENTTADAYHDLVHEVETQAEKVKNKMNANESGREAENSSSDPRGSQKHINKQIKENEKEFSRVDKKLGGSGKSDLKGGYDPKTQ</sequence>